<evidence type="ECO:0000256" key="1">
    <source>
        <dbReference type="SAM" id="MobiDB-lite"/>
    </source>
</evidence>
<comment type="caution">
    <text evidence="3">The sequence shown here is derived from an EMBL/GenBank/DDBJ whole genome shotgun (WGS) entry which is preliminary data.</text>
</comment>
<proteinExistence type="predicted"/>
<reference evidence="4" key="1">
    <citation type="journal article" date="2019" name="Int. J. Syst. Evol. Microbiol.">
        <title>The Global Catalogue of Microorganisms (GCM) 10K type strain sequencing project: providing services to taxonomists for standard genome sequencing and annotation.</title>
        <authorList>
            <consortium name="The Broad Institute Genomics Platform"/>
            <consortium name="The Broad Institute Genome Sequencing Center for Infectious Disease"/>
            <person name="Wu L."/>
            <person name="Ma J."/>
        </authorList>
    </citation>
    <scope>NUCLEOTIDE SEQUENCE [LARGE SCALE GENOMIC DNA]</scope>
    <source>
        <strain evidence="4">JCM 15478</strain>
    </source>
</reference>
<evidence type="ECO:0000313" key="4">
    <source>
        <dbReference type="Proteomes" id="UP001500016"/>
    </source>
</evidence>
<feature type="chain" id="PRO_5045791142" description="Lipoprotein" evidence="2">
    <location>
        <begin position="23"/>
        <end position="133"/>
    </location>
</feature>
<keyword evidence="2" id="KW-0732">Signal</keyword>
<evidence type="ECO:0000256" key="2">
    <source>
        <dbReference type="SAM" id="SignalP"/>
    </source>
</evidence>
<protein>
    <recommendedName>
        <fullName evidence="5">Lipoprotein</fullName>
    </recommendedName>
</protein>
<dbReference type="EMBL" id="BAAAPE010000002">
    <property type="protein sequence ID" value="GAA2067954.1"/>
    <property type="molecule type" value="Genomic_DNA"/>
</dbReference>
<feature type="signal peptide" evidence="2">
    <location>
        <begin position="1"/>
        <end position="22"/>
    </location>
</feature>
<organism evidence="3 4">
    <name type="scientific">Streptomyces albiaxialis</name>
    <dbReference type="NCBI Taxonomy" id="329523"/>
    <lineage>
        <taxon>Bacteria</taxon>
        <taxon>Bacillati</taxon>
        <taxon>Actinomycetota</taxon>
        <taxon>Actinomycetes</taxon>
        <taxon>Kitasatosporales</taxon>
        <taxon>Streptomycetaceae</taxon>
        <taxon>Streptomyces</taxon>
    </lineage>
</organism>
<dbReference type="PROSITE" id="PS51257">
    <property type="entry name" value="PROKAR_LIPOPROTEIN"/>
    <property type="match status" value="1"/>
</dbReference>
<feature type="compositionally biased region" description="Low complexity" evidence="1">
    <location>
        <begin position="83"/>
        <end position="96"/>
    </location>
</feature>
<feature type="compositionally biased region" description="Pro residues" evidence="1">
    <location>
        <begin position="124"/>
        <end position="133"/>
    </location>
</feature>
<keyword evidence="4" id="KW-1185">Reference proteome</keyword>
<name>A0ABP5H7W3_9ACTN</name>
<accession>A0ABP5H7W3</accession>
<dbReference type="RefSeq" id="WP_344525456.1">
    <property type="nucleotide sequence ID" value="NZ_BAAAPE010000002.1"/>
</dbReference>
<dbReference type="Proteomes" id="UP001500016">
    <property type="component" value="Unassembled WGS sequence"/>
</dbReference>
<feature type="region of interest" description="Disordered" evidence="1">
    <location>
        <begin position="24"/>
        <end position="133"/>
    </location>
</feature>
<sequence>MSYRTRGLAALGVALSAASALTGCDTGQLTAGDGRGAAPSPNRPPAPASLASPSVPPHAGAPAPPHAAPSLGTPGHADPEAPADPGAPAPVVLEAPRPADEDAAPRRVESPAREALRRAARPGDAPPDVRPPL</sequence>
<gene>
    <name evidence="3" type="ORF">GCM10009801_15860</name>
</gene>
<evidence type="ECO:0000313" key="3">
    <source>
        <dbReference type="EMBL" id="GAA2067954.1"/>
    </source>
</evidence>
<feature type="compositionally biased region" description="Basic and acidic residues" evidence="1">
    <location>
        <begin position="97"/>
        <end position="117"/>
    </location>
</feature>
<evidence type="ECO:0008006" key="5">
    <source>
        <dbReference type="Google" id="ProtNLM"/>
    </source>
</evidence>
<feature type="compositionally biased region" description="Low complexity" evidence="1">
    <location>
        <begin position="48"/>
        <end position="61"/>
    </location>
</feature>